<evidence type="ECO:0000313" key="4">
    <source>
        <dbReference type="EMBL" id="GAA1162442.1"/>
    </source>
</evidence>
<dbReference type="SUPFAM" id="SSF109854">
    <property type="entry name" value="DinB/YfiT-like putative metalloenzymes"/>
    <property type="match status" value="1"/>
</dbReference>
<dbReference type="EMBL" id="BAAAKV010000013">
    <property type="protein sequence ID" value="GAA1162442.1"/>
    <property type="molecule type" value="Genomic_DNA"/>
</dbReference>
<dbReference type="InterPro" id="IPR010872">
    <property type="entry name" value="MDMPI_C-term_domain"/>
</dbReference>
<keyword evidence="4" id="KW-0413">Isomerase</keyword>
<dbReference type="PANTHER" id="PTHR40758:SF1">
    <property type="entry name" value="CONSERVED PROTEIN"/>
    <property type="match status" value="1"/>
</dbReference>
<dbReference type="GO" id="GO:0016853">
    <property type="term" value="F:isomerase activity"/>
    <property type="evidence" value="ECO:0007669"/>
    <property type="project" value="UniProtKB-KW"/>
</dbReference>
<feature type="domain" description="Mycothiol-dependent maleylpyruvate isomerase metal-binding" evidence="3">
    <location>
        <begin position="17"/>
        <end position="135"/>
    </location>
</feature>
<dbReference type="Pfam" id="PF07398">
    <property type="entry name" value="MDMPI_C"/>
    <property type="match status" value="1"/>
</dbReference>
<sequence length="266" mass="28830">MKVVGTVGTVEHIASLSREGRLLADAAAEGGPDVEVPTCPGWRIRDLLAHTGRVHRWATDSVVARRTARTALGGAPGLDGEELLEWFREGHARLVAALRAAPADLDCWTFLAAPSPLAFWARRQAHETAVHRVDAESALGRRPASATPLGAAFSADGIDELLCGFHARDRSRVRTGAPRVLRVRTTDTADVWTVRLSREPARTERAASPACTDRPGESEAGHEVDCELSGTAERLYLTLWNRLPLDSLTVTGDPELARLWRETSAV</sequence>
<comment type="caution">
    <text evidence="4">The sequence shown here is derived from an EMBL/GenBank/DDBJ whole genome shotgun (WGS) entry which is preliminary data.</text>
</comment>
<dbReference type="InterPro" id="IPR034660">
    <property type="entry name" value="DinB/YfiT-like"/>
</dbReference>
<dbReference type="InterPro" id="IPR017517">
    <property type="entry name" value="Maleyloyr_isom"/>
</dbReference>
<evidence type="ECO:0000259" key="2">
    <source>
        <dbReference type="Pfam" id="PF07398"/>
    </source>
</evidence>
<name>A0ABN1UQ25_9ACTN</name>
<evidence type="ECO:0000313" key="5">
    <source>
        <dbReference type="Proteomes" id="UP001501371"/>
    </source>
</evidence>
<accession>A0ABN1UQ25</accession>
<dbReference type="Pfam" id="PF11716">
    <property type="entry name" value="MDMPI_N"/>
    <property type="match status" value="1"/>
</dbReference>
<dbReference type="Proteomes" id="UP001501371">
    <property type="component" value="Unassembled WGS sequence"/>
</dbReference>
<feature type="domain" description="MDMPI C-terminal" evidence="2">
    <location>
        <begin position="153"/>
        <end position="257"/>
    </location>
</feature>
<dbReference type="Gene3D" id="1.20.120.450">
    <property type="entry name" value="dinb family like domain"/>
    <property type="match status" value="1"/>
</dbReference>
<proteinExistence type="predicted"/>
<gene>
    <name evidence="4" type="ORF">GCM10009654_18880</name>
</gene>
<evidence type="ECO:0000256" key="1">
    <source>
        <dbReference type="SAM" id="MobiDB-lite"/>
    </source>
</evidence>
<dbReference type="NCBIfam" id="TIGR03083">
    <property type="entry name" value="maleylpyruvate isomerase family mycothiol-dependent enzyme"/>
    <property type="match status" value="1"/>
</dbReference>
<keyword evidence="5" id="KW-1185">Reference proteome</keyword>
<dbReference type="InterPro" id="IPR024344">
    <property type="entry name" value="MDMPI_metal-binding"/>
</dbReference>
<reference evidence="4 5" key="1">
    <citation type="journal article" date="2019" name="Int. J. Syst. Evol. Microbiol.">
        <title>The Global Catalogue of Microorganisms (GCM) 10K type strain sequencing project: providing services to taxonomists for standard genome sequencing and annotation.</title>
        <authorList>
            <consortium name="The Broad Institute Genomics Platform"/>
            <consortium name="The Broad Institute Genome Sequencing Center for Infectious Disease"/>
            <person name="Wu L."/>
            <person name="Ma J."/>
        </authorList>
    </citation>
    <scope>NUCLEOTIDE SEQUENCE [LARGE SCALE GENOMIC DNA]</scope>
    <source>
        <strain evidence="4 5">JCM 12696</strain>
    </source>
</reference>
<evidence type="ECO:0000259" key="3">
    <source>
        <dbReference type="Pfam" id="PF11716"/>
    </source>
</evidence>
<dbReference type="PANTHER" id="PTHR40758">
    <property type="entry name" value="CONSERVED PROTEIN"/>
    <property type="match status" value="1"/>
</dbReference>
<protein>
    <submittedName>
        <fullName evidence="4">Maleylpyruvate isomerase family mycothiol-dependent enzyme</fullName>
    </submittedName>
</protein>
<organism evidence="4 5">
    <name type="scientific">Streptomyces hebeiensis</name>
    <dbReference type="NCBI Taxonomy" id="229486"/>
    <lineage>
        <taxon>Bacteria</taxon>
        <taxon>Bacillati</taxon>
        <taxon>Actinomycetota</taxon>
        <taxon>Actinomycetes</taxon>
        <taxon>Kitasatosporales</taxon>
        <taxon>Streptomycetaceae</taxon>
        <taxon>Streptomyces</taxon>
    </lineage>
</organism>
<feature type="region of interest" description="Disordered" evidence="1">
    <location>
        <begin position="203"/>
        <end position="222"/>
    </location>
</feature>